<name>A0A316VE43_9BASI</name>
<dbReference type="InterPro" id="IPR023296">
    <property type="entry name" value="Glyco_hydro_beta-prop_sf"/>
</dbReference>
<dbReference type="RefSeq" id="XP_025356211.1">
    <property type="nucleotide sequence ID" value="XM_025500113.1"/>
</dbReference>
<dbReference type="OrthoDB" id="19657at2759"/>
<reference evidence="2 3" key="1">
    <citation type="journal article" date="2018" name="Mol. Biol. Evol.">
        <title>Broad Genomic Sampling Reveals a Smut Pathogenic Ancestry of the Fungal Clade Ustilaginomycotina.</title>
        <authorList>
            <person name="Kijpornyongpan T."/>
            <person name="Mondo S.J."/>
            <person name="Barry K."/>
            <person name="Sandor L."/>
            <person name="Lee J."/>
            <person name="Lipzen A."/>
            <person name="Pangilinan J."/>
            <person name="LaButti K."/>
            <person name="Hainaut M."/>
            <person name="Henrissat B."/>
            <person name="Grigoriev I.V."/>
            <person name="Spatafora J.W."/>
            <person name="Aime M.C."/>
        </authorList>
    </citation>
    <scope>NUCLEOTIDE SEQUENCE [LARGE SCALE GENOMIC DNA]</scope>
    <source>
        <strain evidence="2 3">MCA 3882</strain>
    </source>
</reference>
<dbReference type="InterPro" id="IPR050727">
    <property type="entry name" value="GH43_arabinanases"/>
</dbReference>
<dbReference type="InParanoid" id="A0A316VE43"/>
<dbReference type="GeneID" id="37021894"/>
<accession>A0A316VE43</accession>
<feature type="region of interest" description="Disordered" evidence="1">
    <location>
        <begin position="249"/>
        <end position="294"/>
    </location>
</feature>
<dbReference type="Gene3D" id="2.115.10.20">
    <property type="entry name" value="Glycosyl hydrolase domain, family 43"/>
    <property type="match status" value="1"/>
</dbReference>
<evidence type="ECO:0000256" key="1">
    <source>
        <dbReference type="SAM" id="MobiDB-lite"/>
    </source>
</evidence>
<protein>
    <recommendedName>
        <fullName evidence="4">Arabinanase/levansucrase/invertase</fullName>
    </recommendedName>
</protein>
<dbReference type="SUPFAM" id="SSF75005">
    <property type="entry name" value="Arabinanase/levansucrase/invertase"/>
    <property type="match status" value="1"/>
</dbReference>
<keyword evidence="3" id="KW-1185">Reference proteome</keyword>
<evidence type="ECO:0008006" key="4">
    <source>
        <dbReference type="Google" id="ProtNLM"/>
    </source>
</evidence>
<evidence type="ECO:0000313" key="2">
    <source>
        <dbReference type="EMBL" id="PWN35909.1"/>
    </source>
</evidence>
<dbReference type="CDD" id="cd08983">
    <property type="entry name" value="GH43_Bt3655-like"/>
    <property type="match status" value="1"/>
</dbReference>
<dbReference type="AlphaFoldDB" id="A0A316VE43"/>
<evidence type="ECO:0000313" key="3">
    <source>
        <dbReference type="Proteomes" id="UP000245771"/>
    </source>
</evidence>
<dbReference type="EMBL" id="KZ819603">
    <property type="protein sequence ID" value="PWN35909.1"/>
    <property type="molecule type" value="Genomic_DNA"/>
</dbReference>
<dbReference type="PANTHER" id="PTHR43301">
    <property type="entry name" value="ARABINAN ENDO-1,5-ALPHA-L-ARABINOSIDASE"/>
    <property type="match status" value="1"/>
</dbReference>
<dbReference type="Proteomes" id="UP000245771">
    <property type="component" value="Unassembled WGS sequence"/>
</dbReference>
<gene>
    <name evidence="2" type="ORF">FA14DRAFT_167836</name>
</gene>
<organism evidence="2 3">
    <name type="scientific">Meira miltonrushii</name>
    <dbReference type="NCBI Taxonomy" id="1280837"/>
    <lineage>
        <taxon>Eukaryota</taxon>
        <taxon>Fungi</taxon>
        <taxon>Dikarya</taxon>
        <taxon>Basidiomycota</taxon>
        <taxon>Ustilaginomycotina</taxon>
        <taxon>Exobasidiomycetes</taxon>
        <taxon>Exobasidiales</taxon>
        <taxon>Brachybasidiaceae</taxon>
        <taxon>Meira</taxon>
    </lineage>
</organism>
<proteinExistence type="predicted"/>
<dbReference type="STRING" id="1280837.A0A316VE43"/>
<sequence length="294" mass="32219">MLHASVDESEKIYQQVSNGNNAYSFTALNGGNPVLTSTVGTKGVRDSYLVASPDRSEFWAIGTDLNTHTQSWSDAVTHGSKSIVIWHTTDLVNWDTNYLAQVDDDTAGMVWAPSAVYDPNTKQYFVFWGSQLFAEDDPNHTNGPVTKTLIRYATTTDFKTFSSPQTYINGGDQDRLDQEFQSLGGNSYARFTTAGGAGVIEEISQDGLLGTWNRVGGSSNYINTQSPREGPTSFQDNQDSSEYHLWLDAPPTDGYETYSTNGIQGGSYPEENVSGFPSGMRQGSVLPITQSEYE</sequence>
<dbReference type="PANTHER" id="PTHR43301:SF3">
    <property type="entry name" value="ARABINAN ENDO-1,5-ALPHA-L-ARABINOSIDASE A-RELATED"/>
    <property type="match status" value="1"/>
</dbReference>